<dbReference type="Pfam" id="PF07853">
    <property type="entry name" value="DUF1648"/>
    <property type="match status" value="1"/>
</dbReference>
<feature type="domain" description="DUF1648" evidence="2">
    <location>
        <begin position="24"/>
        <end position="69"/>
    </location>
</feature>
<dbReference type="OrthoDB" id="9808690at2"/>
<feature type="transmembrane region" description="Helical" evidence="1">
    <location>
        <begin position="137"/>
        <end position="158"/>
    </location>
</feature>
<feature type="transmembrane region" description="Helical" evidence="1">
    <location>
        <begin position="111"/>
        <end position="131"/>
    </location>
</feature>
<protein>
    <submittedName>
        <fullName evidence="3">Membrane protein</fullName>
    </submittedName>
</protein>
<dbReference type="Proteomes" id="UP000037977">
    <property type="component" value="Unassembled WGS sequence"/>
</dbReference>
<evidence type="ECO:0000313" key="4">
    <source>
        <dbReference type="Proteomes" id="UP000037977"/>
    </source>
</evidence>
<evidence type="ECO:0000259" key="2">
    <source>
        <dbReference type="Pfam" id="PF07853"/>
    </source>
</evidence>
<sequence>MYRPILKIPKTKSEKVWDCIGGGLFVLAIFYIVVMWSKLPDKIPGHFNGIGEVDRWGSKMELIILPIIGGFLWLVMTLLEKAPHMHNYPTRLNEQNVEAFYRNSRKILNEVKNLCLILFAFLSFQMVRIGLGDADSLGWWFLPMVLLGAFIPTIKGFITSSKIK</sequence>
<evidence type="ECO:0000256" key="1">
    <source>
        <dbReference type="SAM" id="Phobius"/>
    </source>
</evidence>
<keyword evidence="1" id="KW-0472">Membrane</keyword>
<dbReference type="InterPro" id="IPR012867">
    <property type="entry name" value="DUF1648"/>
</dbReference>
<dbReference type="RefSeq" id="WP_053996862.1">
    <property type="nucleotide sequence ID" value="NZ_CP065643.1"/>
</dbReference>
<gene>
    <name evidence="3" type="ORF">ADM90_21220</name>
</gene>
<dbReference type="EMBL" id="LGCI01000011">
    <property type="protein sequence ID" value="KOY80361.1"/>
    <property type="molecule type" value="Genomic_DNA"/>
</dbReference>
<keyword evidence="1" id="KW-1133">Transmembrane helix</keyword>
<organism evidence="3 4">
    <name type="scientific">Lysinibacillus macroides</name>
    <dbReference type="NCBI Taxonomy" id="33935"/>
    <lineage>
        <taxon>Bacteria</taxon>
        <taxon>Bacillati</taxon>
        <taxon>Bacillota</taxon>
        <taxon>Bacilli</taxon>
        <taxon>Bacillales</taxon>
        <taxon>Bacillaceae</taxon>
        <taxon>Lysinibacillus</taxon>
    </lineage>
</organism>
<proteinExistence type="predicted"/>
<dbReference type="AlphaFoldDB" id="A0A0N0UW28"/>
<name>A0A0N0UW28_9BACI</name>
<evidence type="ECO:0000313" key="3">
    <source>
        <dbReference type="EMBL" id="KOY80361.1"/>
    </source>
</evidence>
<keyword evidence="1" id="KW-0812">Transmembrane</keyword>
<dbReference type="PATRIC" id="fig|33935.3.peg.4490"/>
<reference evidence="3 4" key="1">
    <citation type="submission" date="2015-07" db="EMBL/GenBank/DDBJ databases">
        <title>Genome sequencing project for genomic taxonomy and phylogenomics of Bacillus-like bacteria.</title>
        <authorList>
            <person name="Liu B."/>
            <person name="Wang J."/>
            <person name="Zhu Y."/>
            <person name="Liu G."/>
            <person name="Chen Q."/>
            <person name="Chen Z."/>
            <person name="Che J."/>
            <person name="Ge C."/>
            <person name="Shi H."/>
            <person name="Pan Z."/>
            <person name="Liu X."/>
        </authorList>
    </citation>
    <scope>NUCLEOTIDE SEQUENCE [LARGE SCALE GENOMIC DNA]</scope>
    <source>
        <strain evidence="3 4">DSM 54</strain>
    </source>
</reference>
<feature type="transmembrane region" description="Helical" evidence="1">
    <location>
        <begin position="62"/>
        <end position="79"/>
    </location>
</feature>
<dbReference type="STRING" id="33935.ADM90_21220"/>
<feature type="transmembrane region" description="Helical" evidence="1">
    <location>
        <begin position="16"/>
        <end position="36"/>
    </location>
</feature>
<keyword evidence="4" id="KW-1185">Reference proteome</keyword>
<comment type="caution">
    <text evidence="3">The sequence shown here is derived from an EMBL/GenBank/DDBJ whole genome shotgun (WGS) entry which is preliminary data.</text>
</comment>
<accession>A0A0N0UW28</accession>